<gene>
    <name evidence="7" type="ORF">SAMN05192532_101808</name>
</gene>
<dbReference type="AlphaFoldDB" id="A0A1I2AGJ4"/>
<keyword evidence="2" id="KW-1003">Cell membrane</keyword>
<evidence type="ECO:0000256" key="1">
    <source>
        <dbReference type="ARBA" id="ARBA00004651"/>
    </source>
</evidence>
<proteinExistence type="predicted"/>
<protein>
    <submittedName>
        <fullName evidence="7">Cytochrome c oxidase subunit 4</fullName>
    </submittedName>
</protein>
<feature type="transmembrane region" description="Helical" evidence="6">
    <location>
        <begin position="56"/>
        <end position="77"/>
    </location>
</feature>
<organism evidence="7 8">
    <name type="scientific">Alteribacillus iranensis</name>
    <dbReference type="NCBI Taxonomy" id="930128"/>
    <lineage>
        <taxon>Bacteria</taxon>
        <taxon>Bacillati</taxon>
        <taxon>Bacillota</taxon>
        <taxon>Bacilli</taxon>
        <taxon>Bacillales</taxon>
        <taxon>Bacillaceae</taxon>
        <taxon>Alteribacillus</taxon>
    </lineage>
</organism>
<dbReference type="OrthoDB" id="2989516at2"/>
<dbReference type="Proteomes" id="UP000199516">
    <property type="component" value="Unassembled WGS sequence"/>
</dbReference>
<dbReference type="EMBL" id="FONT01000001">
    <property type="protein sequence ID" value="SFE42103.1"/>
    <property type="molecule type" value="Genomic_DNA"/>
</dbReference>
<feature type="transmembrane region" description="Helical" evidence="6">
    <location>
        <begin position="89"/>
        <end position="109"/>
    </location>
</feature>
<evidence type="ECO:0000256" key="5">
    <source>
        <dbReference type="ARBA" id="ARBA00023136"/>
    </source>
</evidence>
<evidence type="ECO:0000256" key="2">
    <source>
        <dbReference type="ARBA" id="ARBA00022475"/>
    </source>
</evidence>
<evidence type="ECO:0000256" key="6">
    <source>
        <dbReference type="SAM" id="Phobius"/>
    </source>
</evidence>
<dbReference type="RefSeq" id="WP_091657633.1">
    <property type="nucleotide sequence ID" value="NZ_FONT01000001.1"/>
</dbReference>
<keyword evidence="8" id="KW-1185">Reference proteome</keyword>
<evidence type="ECO:0000256" key="4">
    <source>
        <dbReference type="ARBA" id="ARBA00022989"/>
    </source>
</evidence>
<comment type="subcellular location">
    <subcellularLocation>
        <location evidence="1">Cell membrane</location>
        <topology evidence="1">Multi-pass membrane protein</topology>
    </subcellularLocation>
</comment>
<accession>A0A1I2AGJ4</accession>
<name>A0A1I2AGJ4_9BACI</name>
<keyword evidence="5 6" id="KW-0472">Membrane</keyword>
<dbReference type="GO" id="GO:0005886">
    <property type="term" value="C:plasma membrane"/>
    <property type="evidence" value="ECO:0007669"/>
    <property type="project" value="UniProtKB-SubCell"/>
</dbReference>
<sequence length="114" mass="12872">MSDELSKPFPKSAMTENERYELGRETRIQVVSFAFMIMLTIISFISVATETIPSGFVVPFILLLGTVQFALQLFYFMHLKDKDHGWPNAFFATGIVVTIPALIALILLLGETKW</sequence>
<feature type="transmembrane region" description="Helical" evidence="6">
    <location>
        <begin position="28"/>
        <end position="49"/>
    </location>
</feature>
<evidence type="ECO:0000256" key="3">
    <source>
        <dbReference type="ARBA" id="ARBA00022692"/>
    </source>
</evidence>
<dbReference type="Pfam" id="PF03626">
    <property type="entry name" value="COX4_pro"/>
    <property type="match status" value="1"/>
</dbReference>
<reference evidence="7 8" key="1">
    <citation type="submission" date="2016-10" db="EMBL/GenBank/DDBJ databases">
        <authorList>
            <person name="de Groot N.N."/>
        </authorList>
    </citation>
    <scope>NUCLEOTIDE SEQUENCE [LARGE SCALE GENOMIC DNA]</scope>
    <source>
        <strain evidence="7 8">DSM 23995</strain>
    </source>
</reference>
<dbReference type="STRING" id="930128.SAMN05192532_101808"/>
<evidence type="ECO:0000313" key="7">
    <source>
        <dbReference type="EMBL" id="SFE42103.1"/>
    </source>
</evidence>
<dbReference type="InterPro" id="IPR005171">
    <property type="entry name" value="Cyt_c_oxidase_su4_prok"/>
</dbReference>
<evidence type="ECO:0000313" key="8">
    <source>
        <dbReference type="Proteomes" id="UP000199516"/>
    </source>
</evidence>
<keyword evidence="4 6" id="KW-1133">Transmembrane helix</keyword>
<keyword evidence="3 6" id="KW-0812">Transmembrane</keyword>